<reference evidence="1 2" key="1">
    <citation type="journal article" date="2019" name="Int. J. Syst. Evol. Microbiol.">
        <title>The Global Catalogue of Microorganisms (GCM) 10K type strain sequencing project: providing services to taxonomists for standard genome sequencing and annotation.</title>
        <authorList>
            <consortium name="The Broad Institute Genomics Platform"/>
            <consortium name="The Broad Institute Genome Sequencing Center for Infectious Disease"/>
            <person name="Wu L."/>
            <person name="Ma J."/>
        </authorList>
    </citation>
    <scope>NUCLEOTIDE SEQUENCE [LARGE SCALE GENOMIC DNA]</scope>
    <source>
        <strain evidence="1 2">JCM 3146</strain>
    </source>
</reference>
<dbReference type="SUPFAM" id="SSF56655">
    <property type="entry name" value="Carbohydrate phosphatase"/>
    <property type="match status" value="1"/>
</dbReference>
<gene>
    <name evidence="1" type="primary">hisN_2</name>
    <name evidence="1" type="ORF">GCM10010151_43290</name>
</gene>
<evidence type="ECO:0000313" key="2">
    <source>
        <dbReference type="Proteomes" id="UP001501822"/>
    </source>
</evidence>
<dbReference type="Gene3D" id="3.40.190.80">
    <property type="match status" value="1"/>
</dbReference>
<sequence length="286" mass="31133">MDDLSFALFLADRADAVTMSRFRRADLDVRTKPDRSAVTEADLATERELRALIAEHRPDDGVLGEEFDETPGEGRRWILDPVDHTDNYTRGIEVYATLIALEEHGRITVGVVSAPAMGRRWWAARDHGAYTSGPPWPGAPDAARDGRRIRVSEVGDLADVHLSYAALDHFERRGLVPGLLGLSQAARYEFASACFWGQMLVAEGRCDVSLNPRGKIWDNAPIQVIVEEAGGRFSDLAGEPRVDRNCAVVTNGLLHDDVLARLSGAAGGAASKADRETGSETAGFRP</sequence>
<name>A0ABN0WX09_9ACTN</name>
<dbReference type="PRINTS" id="PR00377">
    <property type="entry name" value="IMPHPHTASES"/>
</dbReference>
<keyword evidence="2" id="KW-1185">Reference proteome</keyword>
<protein>
    <submittedName>
        <fullName evidence="1">Histidinol-phosphatase</fullName>
    </submittedName>
</protein>
<accession>A0ABN0WX09</accession>
<dbReference type="RefSeq" id="WP_252801612.1">
    <property type="nucleotide sequence ID" value="NZ_BAAABM010000037.1"/>
</dbReference>
<proteinExistence type="predicted"/>
<dbReference type="InterPro" id="IPR000760">
    <property type="entry name" value="Inositol_monophosphatase-like"/>
</dbReference>
<dbReference type="Proteomes" id="UP001501822">
    <property type="component" value="Unassembled WGS sequence"/>
</dbReference>
<organism evidence="1 2">
    <name type="scientific">Actinoallomurus spadix</name>
    <dbReference type="NCBI Taxonomy" id="79912"/>
    <lineage>
        <taxon>Bacteria</taxon>
        <taxon>Bacillati</taxon>
        <taxon>Actinomycetota</taxon>
        <taxon>Actinomycetes</taxon>
        <taxon>Streptosporangiales</taxon>
        <taxon>Thermomonosporaceae</taxon>
        <taxon>Actinoallomurus</taxon>
    </lineage>
</organism>
<dbReference type="EMBL" id="BAAABM010000037">
    <property type="protein sequence ID" value="GAA0348879.1"/>
    <property type="molecule type" value="Genomic_DNA"/>
</dbReference>
<evidence type="ECO:0000313" key="1">
    <source>
        <dbReference type="EMBL" id="GAA0348879.1"/>
    </source>
</evidence>
<dbReference type="Gene3D" id="3.30.540.10">
    <property type="entry name" value="Fructose-1,6-Bisphosphatase, subunit A, domain 1"/>
    <property type="match status" value="1"/>
</dbReference>
<comment type="caution">
    <text evidence="1">The sequence shown here is derived from an EMBL/GenBank/DDBJ whole genome shotgun (WGS) entry which is preliminary data.</text>
</comment>
<dbReference type="PANTHER" id="PTHR20854:SF4">
    <property type="entry name" value="INOSITOL-1-MONOPHOSPHATASE-RELATED"/>
    <property type="match status" value="1"/>
</dbReference>
<dbReference type="PANTHER" id="PTHR20854">
    <property type="entry name" value="INOSITOL MONOPHOSPHATASE"/>
    <property type="match status" value="1"/>
</dbReference>
<dbReference type="Pfam" id="PF00459">
    <property type="entry name" value="Inositol_P"/>
    <property type="match status" value="1"/>
</dbReference>